<dbReference type="InterPro" id="IPR050667">
    <property type="entry name" value="PPR-containing_protein"/>
</dbReference>
<dbReference type="PANTHER" id="PTHR47939">
    <property type="entry name" value="MEMBRANE-ASSOCIATED SALT-INDUCIBLE PROTEIN-LIKE"/>
    <property type="match status" value="1"/>
</dbReference>
<feature type="compositionally biased region" description="Polar residues" evidence="2">
    <location>
        <begin position="63"/>
        <end position="77"/>
    </location>
</feature>
<evidence type="ECO:0000256" key="1">
    <source>
        <dbReference type="ARBA" id="ARBA00022737"/>
    </source>
</evidence>
<dbReference type="Proteomes" id="UP001163828">
    <property type="component" value="Unassembled WGS sequence"/>
</dbReference>
<organism evidence="3 4">
    <name type="scientific">Lentinula boryana</name>
    <dbReference type="NCBI Taxonomy" id="40481"/>
    <lineage>
        <taxon>Eukaryota</taxon>
        <taxon>Fungi</taxon>
        <taxon>Dikarya</taxon>
        <taxon>Basidiomycota</taxon>
        <taxon>Agaricomycotina</taxon>
        <taxon>Agaricomycetes</taxon>
        <taxon>Agaricomycetidae</taxon>
        <taxon>Agaricales</taxon>
        <taxon>Marasmiineae</taxon>
        <taxon>Omphalotaceae</taxon>
        <taxon>Lentinula</taxon>
    </lineage>
</organism>
<evidence type="ECO:0000313" key="3">
    <source>
        <dbReference type="EMBL" id="KAJ3998623.1"/>
    </source>
</evidence>
<dbReference type="EMBL" id="MU790555">
    <property type="protein sequence ID" value="KAJ3998623.1"/>
    <property type="molecule type" value="Genomic_DNA"/>
</dbReference>
<accession>A0ABQ8QJQ4</accession>
<feature type="region of interest" description="Disordered" evidence="2">
    <location>
        <begin position="44"/>
        <end position="77"/>
    </location>
</feature>
<proteinExistence type="predicted"/>
<evidence type="ECO:0000313" key="4">
    <source>
        <dbReference type="Proteomes" id="UP001163828"/>
    </source>
</evidence>
<protein>
    <recommendedName>
        <fullName evidence="5">Pentatricopeptide repeat-containing protein</fullName>
    </recommendedName>
</protein>
<evidence type="ECO:0008006" key="5">
    <source>
        <dbReference type="Google" id="ProtNLM"/>
    </source>
</evidence>
<dbReference type="Gene3D" id="1.25.40.10">
    <property type="entry name" value="Tetratricopeptide repeat domain"/>
    <property type="match status" value="1"/>
</dbReference>
<evidence type="ECO:0000256" key="2">
    <source>
        <dbReference type="SAM" id="MobiDB-lite"/>
    </source>
</evidence>
<dbReference type="InterPro" id="IPR011990">
    <property type="entry name" value="TPR-like_helical_dom_sf"/>
</dbReference>
<keyword evidence="4" id="KW-1185">Reference proteome</keyword>
<name>A0ABQ8QJQ4_9AGAR</name>
<gene>
    <name evidence="3" type="ORF">F5050DRAFT_1193544</name>
</gene>
<sequence length="657" mass="75359">MLRASSLGPISSSTYRICLEQCQRPHQVALIQYKRQSHTARMSTTSCMPEHGDSRESLPNAYARSSTTTKDFQSQNPQAVGKDALEIENTNHTATKDSKVDLIQVMLQREREGWKAEKNQDGLYVRQALPYTTRRYSSPIPPLYGGKFKRGSYKKPSALRLHADVKSSEDGQQGNRQIYTVNASHDDMSTEDVYYHLCHVIANSTNVEDAWSAYSTILTIPSPKDRRRGAPPVPFEHLHRLCRLLSQNRPRTRTQFLRLLSILYTLRKYGGMIHRFEWNALIANAGTGWRGSKAKDFKLSLDVFDDMVSGEPPGSSFSVSDYPPLPTPPHPIEPDIYTYNTLISIASKTLYGRAIGRATTMLRASGYSPDRITHLSLLVYFTQTNQLAGVRSTLLKMRQQNLELGLDGINACIWAFGRNGKLEWADDIYRVLRHNTHPEPSEIINPIIKALKDEYIEILPIMTPNAITFSTMIQLMAWNGHLTRTYSVLMEMLSSFNMEPGAPLVREDDGEIHYTTYTALYTSFRSLFLGFSRHGVYLRNDFTSRLQDRKWTISNLRAIFDTYISLPDPIQPSVNMVYWIMVAYYRTSNHDVEVMREVWRQLERQFKGPWGGPQHRLRVLREILFSSNAEAHLRQFGFRTAKREPHSPFTYKYDTDS</sequence>
<comment type="caution">
    <text evidence="3">The sequence shown here is derived from an EMBL/GenBank/DDBJ whole genome shotgun (WGS) entry which is preliminary data.</text>
</comment>
<reference evidence="3" key="1">
    <citation type="submission" date="2022-08" db="EMBL/GenBank/DDBJ databases">
        <authorList>
            <consortium name="DOE Joint Genome Institute"/>
            <person name="Min B."/>
            <person name="Riley R."/>
            <person name="Sierra-Patev S."/>
            <person name="Naranjo-Ortiz M."/>
            <person name="Looney B."/>
            <person name="Konkel Z."/>
            <person name="Slot J.C."/>
            <person name="Sakamoto Y."/>
            <person name="Steenwyk J.L."/>
            <person name="Rokas A."/>
            <person name="Carro J."/>
            <person name="Camarero S."/>
            <person name="Ferreira P."/>
            <person name="Molpeceres G."/>
            <person name="Ruiz-Duenas F.J."/>
            <person name="Serrano A."/>
            <person name="Henrissat B."/>
            <person name="Drula E."/>
            <person name="Hughes K.W."/>
            <person name="Mata J.L."/>
            <person name="Ishikawa N.K."/>
            <person name="Vargas-Isla R."/>
            <person name="Ushijima S."/>
            <person name="Smith C.A."/>
            <person name="Ahrendt S."/>
            <person name="Andreopoulos W."/>
            <person name="He G."/>
            <person name="Labutti K."/>
            <person name="Lipzen A."/>
            <person name="Ng V."/>
            <person name="Sandor L."/>
            <person name="Barry K."/>
            <person name="Martinez A.T."/>
            <person name="Xiao Y."/>
            <person name="Gibbons J.G."/>
            <person name="Terashima K."/>
            <person name="Hibbett D.S."/>
            <person name="Grigoriev I.V."/>
        </authorList>
    </citation>
    <scope>NUCLEOTIDE SEQUENCE</scope>
    <source>
        <strain evidence="3">TFB10827</strain>
    </source>
</reference>
<keyword evidence="1" id="KW-0677">Repeat</keyword>
<dbReference type="PANTHER" id="PTHR47939:SF13">
    <property type="entry name" value="OS03G0201400 PROTEIN"/>
    <property type="match status" value="1"/>
</dbReference>